<evidence type="ECO:0000313" key="4">
    <source>
        <dbReference type="Proteomes" id="UP001628193"/>
    </source>
</evidence>
<feature type="chain" id="PRO_5045117845" description="Secreted protein" evidence="2">
    <location>
        <begin position="25"/>
        <end position="98"/>
    </location>
</feature>
<name>A0ABQ0C4G9_9PROT</name>
<protein>
    <recommendedName>
        <fullName evidence="5">Secreted protein</fullName>
    </recommendedName>
</protein>
<keyword evidence="4" id="KW-1185">Reference proteome</keyword>
<comment type="caution">
    <text evidence="3">The sequence shown here is derived from an EMBL/GenBank/DDBJ whole genome shotgun (WGS) entry which is preliminary data.</text>
</comment>
<evidence type="ECO:0000256" key="1">
    <source>
        <dbReference type="SAM" id="MobiDB-lite"/>
    </source>
</evidence>
<reference evidence="3 4" key="1">
    <citation type="submission" date="2024-05" db="EMBL/GenBank/DDBJ databases">
        <authorList>
            <consortium name="Candidatus Magnetaquicoccaceae bacterium FCR-1 genome sequencing consortium"/>
            <person name="Shimoshige H."/>
            <person name="Shimamura S."/>
            <person name="Taoka A."/>
            <person name="Kobayashi H."/>
            <person name="Maekawa T."/>
        </authorList>
    </citation>
    <scope>NUCLEOTIDE SEQUENCE [LARGE SCALE GENOMIC DNA]</scope>
    <source>
        <strain evidence="3 4">FCR-1</strain>
    </source>
</reference>
<feature type="compositionally biased region" description="Basic and acidic residues" evidence="1">
    <location>
        <begin position="84"/>
        <end position="98"/>
    </location>
</feature>
<dbReference type="RefSeq" id="WP_420903506.1">
    <property type="nucleotide sequence ID" value="NZ_BAAFGK010000001.1"/>
</dbReference>
<keyword evidence="2" id="KW-0732">Signal</keyword>
<feature type="signal peptide" evidence="2">
    <location>
        <begin position="1"/>
        <end position="24"/>
    </location>
</feature>
<dbReference type="Proteomes" id="UP001628193">
    <property type="component" value="Unassembled WGS sequence"/>
</dbReference>
<evidence type="ECO:0000313" key="3">
    <source>
        <dbReference type="EMBL" id="GAB0055795.1"/>
    </source>
</evidence>
<feature type="region of interest" description="Disordered" evidence="1">
    <location>
        <begin position="79"/>
        <end position="98"/>
    </location>
</feature>
<proteinExistence type="predicted"/>
<reference evidence="3 4" key="2">
    <citation type="submission" date="2024-09" db="EMBL/GenBank/DDBJ databases">
        <title>Draft genome sequence of Candidatus Magnetaquicoccaceae bacterium FCR-1.</title>
        <authorList>
            <person name="Shimoshige H."/>
            <person name="Shimamura S."/>
            <person name="Taoka A."/>
            <person name="Kobayashi H."/>
            <person name="Maekawa T."/>
        </authorList>
    </citation>
    <scope>NUCLEOTIDE SEQUENCE [LARGE SCALE GENOMIC DNA]</scope>
    <source>
        <strain evidence="3 4">FCR-1</strain>
    </source>
</reference>
<sequence>MNEKWMVSAMLAGGVLLGAALAGAAEAVPSEEELIAQCKQFAIEDQVPPKEVDAYVTQCVLDLKEQYLPIGGMDNPIFAPPIEGLKDPLKDPPKPPTR</sequence>
<accession>A0ABQ0C4G9</accession>
<evidence type="ECO:0008006" key="5">
    <source>
        <dbReference type="Google" id="ProtNLM"/>
    </source>
</evidence>
<organism evidence="3 4">
    <name type="scientific">Candidatus Magnetaquiglobus chichijimensis</name>
    <dbReference type="NCBI Taxonomy" id="3141448"/>
    <lineage>
        <taxon>Bacteria</taxon>
        <taxon>Pseudomonadati</taxon>
        <taxon>Pseudomonadota</taxon>
        <taxon>Magnetococcia</taxon>
        <taxon>Magnetococcales</taxon>
        <taxon>Candidatus Magnetaquicoccaceae</taxon>
        <taxon>Candidatus Magnetaquiglobus</taxon>
    </lineage>
</organism>
<dbReference type="EMBL" id="BAAFGK010000001">
    <property type="protein sequence ID" value="GAB0055795.1"/>
    <property type="molecule type" value="Genomic_DNA"/>
</dbReference>
<gene>
    <name evidence="3" type="ORF">SIID45300_00092</name>
</gene>
<evidence type="ECO:0000256" key="2">
    <source>
        <dbReference type="SAM" id="SignalP"/>
    </source>
</evidence>